<dbReference type="PROSITE" id="PS00624">
    <property type="entry name" value="GMC_OXRED_2"/>
    <property type="match status" value="1"/>
</dbReference>
<dbReference type="InterPro" id="IPR012132">
    <property type="entry name" value="GMC_OxRdtase"/>
</dbReference>
<evidence type="ECO:0000256" key="1">
    <source>
        <dbReference type="ARBA" id="ARBA00001974"/>
    </source>
</evidence>
<feature type="domain" description="Glucose-methanol-choline oxidoreductase N-terminal" evidence="7">
    <location>
        <begin position="162"/>
        <end position="185"/>
    </location>
</feature>
<dbReference type="PANTHER" id="PTHR11552:SF147">
    <property type="entry name" value="CHOLINE DEHYDROGENASE, MITOCHONDRIAL"/>
    <property type="match status" value="1"/>
</dbReference>
<dbReference type="PROSITE" id="PS00623">
    <property type="entry name" value="GMC_OXRED_1"/>
    <property type="match status" value="1"/>
</dbReference>
<evidence type="ECO:0000259" key="7">
    <source>
        <dbReference type="PROSITE" id="PS00623"/>
    </source>
</evidence>
<organism evidence="9 10">
    <name type="scientific">Tegillarca granosa</name>
    <name type="common">Malaysian cockle</name>
    <name type="synonym">Anadara granosa</name>
    <dbReference type="NCBI Taxonomy" id="220873"/>
    <lineage>
        <taxon>Eukaryota</taxon>
        <taxon>Metazoa</taxon>
        <taxon>Spiralia</taxon>
        <taxon>Lophotrochozoa</taxon>
        <taxon>Mollusca</taxon>
        <taxon>Bivalvia</taxon>
        <taxon>Autobranchia</taxon>
        <taxon>Pteriomorphia</taxon>
        <taxon>Arcoida</taxon>
        <taxon>Arcoidea</taxon>
        <taxon>Arcidae</taxon>
        <taxon>Tegillarca</taxon>
    </lineage>
</organism>
<keyword evidence="10" id="KW-1185">Reference proteome</keyword>
<feature type="chain" id="PRO_5046575099" description="Glucose-methanol-choline oxidoreductase N-terminal domain-containing protein" evidence="6">
    <location>
        <begin position="21"/>
        <end position="609"/>
    </location>
</feature>
<dbReference type="Proteomes" id="UP001217089">
    <property type="component" value="Unassembled WGS sequence"/>
</dbReference>
<comment type="similarity">
    <text evidence="2 5">Belongs to the GMC oxidoreductase family.</text>
</comment>
<evidence type="ECO:0000259" key="8">
    <source>
        <dbReference type="PROSITE" id="PS00624"/>
    </source>
</evidence>
<dbReference type="Pfam" id="PF05199">
    <property type="entry name" value="GMC_oxred_C"/>
    <property type="match status" value="1"/>
</dbReference>
<evidence type="ECO:0000256" key="5">
    <source>
        <dbReference type="RuleBase" id="RU003968"/>
    </source>
</evidence>
<feature type="signal peptide" evidence="6">
    <location>
        <begin position="1"/>
        <end position="20"/>
    </location>
</feature>
<dbReference type="Pfam" id="PF00732">
    <property type="entry name" value="GMC_oxred_N"/>
    <property type="match status" value="1"/>
</dbReference>
<sequence length="609" mass="67234">MEMSGLVIFLVLIKCSVISGILNEDCNVKGVEKVYDYIIEAISRTNWPFQLINVNILFLVGGGSTGCVIANRLSDDQGTTVLLLEAGGPDTNIPEAPFIEIPQLRSSALFSNISLQLPTVPQKHVFKNTESNASVKMLKLTTHHLKCFKNKSGFATGHVFSGRVLGGSSAINGAAYFRGGKPDFDNWVKMGADGWSYDEVLPYFLKSEGTRIPEFENSKFHNRYGPLVINAAGRTKLVDLVFKGADELGYPVVDCNEADPMGVCLDQKTIVSGETTTTSRAFLHSVIGRPNLKILINDKTKTAEGVEFKLKGNIKRVEVRKEVILSAGTYFSPQILQLSGIGPKNLLRKHKIPVITDLPVGENMQDGLTIFSDLFVDLPTKRIENLTDPAVMANYIFNREGFYREALSFASIISNSKSKIGDPKLKNILLFFRDGISSNTAAFNLDAFKKNLSSSGRDGITVGIHAIHPKSRGYVKITSSNPETLPQVDPKYLDFPDDFKLLLEAIRLTEELSRTPSFKAINGQFESPINECSEYKFRSEDYWRCYVSFRAFSLGHVVGTCKMGRIDDNTTVVDSRLRVKGIKRLRVADASVIPEVTSGVLPSTMTLKS</sequence>
<evidence type="ECO:0000256" key="3">
    <source>
        <dbReference type="ARBA" id="ARBA00022630"/>
    </source>
</evidence>
<comment type="caution">
    <text evidence="9">The sequence shown here is derived from an EMBL/GenBank/DDBJ whole genome shotgun (WGS) entry which is preliminary data.</text>
</comment>
<evidence type="ECO:0000256" key="2">
    <source>
        <dbReference type="ARBA" id="ARBA00010790"/>
    </source>
</evidence>
<name>A0ABQ9G1G4_TEGGR</name>
<gene>
    <name evidence="9" type="ORF">KUTeg_000266</name>
</gene>
<evidence type="ECO:0000313" key="10">
    <source>
        <dbReference type="Proteomes" id="UP001217089"/>
    </source>
</evidence>
<dbReference type="Gene3D" id="3.30.560.10">
    <property type="entry name" value="Glucose Oxidase, domain 3"/>
    <property type="match status" value="1"/>
</dbReference>
<keyword evidence="6" id="KW-0732">Signal</keyword>
<dbReference type="SUPFAM" id="SSF54373">
    <property type="entry name" value="FAD-linked reductases, C-terminal domain"/>
    <property type="match status" value="1"/>
</dbReference>
<feature type="domain" description="Glucose-methanol-choline oxidoreductase N-terminal" evidence="8">
    <location>
        <begin position="328"/>
        <end position="342"/>
    </location>
</feature>
<dbReference type="InterPro" id="IPR000172">
    <property type="entry name" value="GMC_OxRdtase_N"/>
</dbReference>
<accession>A0ABQ9G1G4</accession>
<dbReference type="SUPFAM" id="SSF51905">
    <property type="entry name" value="FAD/NAD(P)-binding domain"/>
    <property type="match status" value="1"/>
</dbReference>
<keyword evidence="3 5" id="KW-0285">Flavoprotein</keyword>
<dbReference type="PIRSF" id="PIRSF000137">
    <property type="entry name" value="Alcohol_oxidase"/>
    <property type="match status" value="1"/>
</dbReference>
<proteinExistence type="inferred from homology"/>
<dbReference type="EMBL" id="JARBDR010000018">
    <property type="protein sequence ID" value="KAJ8321795.1"/>
    <property type="molecule type" value="Genomic_DNA"/>
</dbReference>
<dbReference type="Gene3D" id="3.50.50.60">
    <property type="entry name" value="FAD/NAD(P)-binding domain"/>
    <property type="match status" value="1"/>
</dbReference>
<reference evidence="9 10" key="1">
    <citation type="submission" date="2022-12" db="EMBL/GenBank/DDBJ databases">
        <title>Chromosome-level genome of Tegillarca granosa.</title>
        <authorList>
            <person name="Kim J."/>
        </authorList>
    </citation>
    <scope>NUCLEOTIDE SEQUENCE [LARGE SCALE GENOMIC DNA]</scope>
    <source>
        <strain evidence="9">Teg-2019</strain>
        <tissue evidence="9">Adductor muscle</tissue>
    </source>
</reference>
<keyword evidence="4 5" id="KW-0274">FAD</keyword>
<dbReference type="PANTHER" id="PTHR11552">
    <property type="entry name" value="GLUCOSE-METHANOL-CHOLINE GMC OXIDOREDUCTASE"/>
    <property type="match status" value="1"/>
</dbReference>
<protein>
    <recommendedName>
        <fullName evidence="7 8">Glucose-methanol-choline oxidoreductase N-terminal domain-containing protein</fullName>
    </recommendedName>
</protein>
<comment type="cofactor">
    <cofactor evidence="1">
        <name>FAD</name>
        <dbReference type="ChEBI" id="CHEBI:57692"/>
    </cofactor>
</comment>
<evidence type="ECO:0000256" key="4">
    <source>
        <dbReference type="ARBA" id="ARBA00022827"/>
    </source>
</evidence>
<dbReference type="InterPro" id="IPR007867">
    <property type="entry name" value="GMC_OxRtase_C"/>
</dbReference>
<dbReference type="InterPro" id="IPR036188">
    <property type="entry name" value="FAD/NAD-bd_sf"/>
</dbReference>
<evidence type="ECO:0000313" key="9">
    <source>
        <dbReference type="EMBL" id="KAJ8321795.1"/>
    </source>
</evidence>
<evidence type="ECO:0000256" key="6">
    <source>
        <dbReference type="SAM" id="SignalP"/>
    </source>
</evidence>